<reference evidence="2 3" key="1">
    <citation type="journal article" date="2019" name="Nat. Ecol. Evol.">
        <title>Megaphylogeny resolves global patterns of mushroom evolution.</title>
        <authorList>
            <person name="Varga T."/>
            <person name="Krizsan K."/>
            <person name="Foldi C."/>
            <person name="Dima B."/>
            <person name="Sanchez-Garcia M."/>
            <person name="Sanchez-Ramirez S."/>
            <person name="Szollosi G.J."/>
            <person name="Szarkandi J.G."/>
            <person name="Papp V."/>
            <person name="Albert L."/>
            <person name="Andreopoulos W."/>
            <person name="Angelini C."/>
            <person name="Antonin V."/>
            <person name="Barry K.W."/>
            <person name="Bougher N.L."/>
            <person name="Buchanan P."/>
            <person name="Buyck B."/>
            <person name="Bense V."/>
            <person name="Catcheside P."/>
            <person name="Chovatia M."/>
            <person name="Cooper J."/>
            <person name="Damon W."/>
            <person name="Desjardin D."/>
            <person name="Finy P."/>
            <person name="Geml J."/>
            <person name="Haridas S."/>
            <person name="Hughes K."/>
            <person name="Justo A."/>
            <person name="Karasinski D."/>
            <person name="Kautmanova I."/>
            <person name="Kiss B."/>
            <person name="Kocsube S."/>
            <person name="Kotiranta H."/>
            <person name="LaButti K.M."/>
            <person name="Lechner B.E."/>
            <person name="Liimatainen K."/>
            <person name="Lipzen A."/>
            <person name="Lukacs Z."/>
            <person name="Mihaltcheva S."/>
            <person name="Morgado L.N."/>
            <person name="Niskanen T."/>
            <person name="Noordeloos M.E."/>
            <person name="Ohm R.A."/>
            <person name="Ortiz-Santana B."/>
            <person name="Ovrebo C."/>
            <person name="Racz N."/>
            <person name="Riley R."/>
            <person name="Savchenko A."/>
            <person name="Shiryaev A."/>
            <person name="Soop K."/>
            <person name="Spirin V."/>
            <person name="Szebenyi C."/>
            <person name="Tomsovsky M."/>
            <person name="Tulloss R.E."/>
            <person name="Uehling J."/>
            <person name="Grigoriev I.V."/>
            <person name="Vagvolgyi C."/>
            <person name="Papp T."/>
            <person name="Martin F.M."/>
            <person name="Miettinen O."/>
            <person name="Hibbett D.S."/>
            <person name="Nagy L.G."/>
        </authorList>
    </citation>
    <scope>NUCLEOTIDE SEQUENCE [LARGE SCALE GENOMIC DNA]</scope>
    <source>
        <strain evidence="2 3">CBS 962.96</strain>
    </source>
</reference>
<gene>
    <name evidence="2" type="ORF">K435DRAFT_808543</name>
</gene>
<sequence length="111" mass="11853">MQVHAHTKNFPMIGNMQLKFFQALIVVAVAGLTMAADPPTVNCDNGPLDCIGDGFEGTPTCCRSPITGNICIPRANCANVDPESGVYPVLIQNLSRADARVPLTPNLPAWF</sequence>
<feature type="signal peptide" evidence="1">
    <location>
        <begin position="1"/>
        <end position="35"/>
    </location>
</feature>
<accession>A0A4S8L172</accession>
<evidence type="ECO:0000313" key="2">
    <source>
        <dbReference type="EMBL" id="THU82134.1"/>
    </source>
</evidence>
<keyword evidence="3" id="KW-1185">Reference proteome</keyword>
<evidence type="ECO:0008006" key="4">
    <source>
        <dbReference type="Google" id="ProtNLM"/>
    </source>
</evidence>
<protein>
    <recommendedName>
        <fullName evidence="4">Hydrophobin</fullName>
    </recommendedName>
</protein>
<organism evidence="2 3">
    <name type="scientific">Dendrothele bispora (strain CBS 962.96)</name>
    <dbReference type="NCBI Taxonomy" id="1314807"/>
    <lineage>
        <taxon>Eukaryota</taxon>
        <taxon>Fungi</taxon>
        <taxon>Dikarya</taxon>
        <taxon>Basidiomycota</taxon>
        <taxon>Agaricomycotina</taxon>
        <taxon>Agaricomycetes</taxon>
        <taxon>Agaricomycetidae</taxon>
        <taxon>Agaricales</taxon>
        <taxon>Agaricales incertae sedis</taxon>
        <taxon>Dendrothele</taxon>
    </lineage>
</organism>
<dbReference type="AlphaFoldDB" id="A0A4S8L172"/>
<dbReference type="Proteomes" id="UP000297245">
    <property type="component" value="Unassembled WGS sequence"/>
</dbReference>
<evidence type="ECO:0000256" key="1">
    <source>
        <dbReference type="SAM" id="SignalP"/>
    </source>
</evidence>
<name>A0A4S8L172_DENBC</name>
<evidence type="ECO:0000313" key="3">
    <source>
        <dbReference type="Proteomes" id="UP000297245"/>
    </source>
</evidence>
<proteinExistence type="predicted"/>
<keyword evidence="1" id="KW-0732">Signal</keyword>
<dbReference type="EMBL" id="ML179755">
    <property type="protein sequence ID" value="THU82134.1"/>
    <property type="molecule type" value="Genomic_DNA"/>
</dbReference>
<feature type="chain" id="PRO_5020467946" description="Hydrophobin" evidence="1">
    <location>
        <begin position="36"/>
        <end position="111"/>
    </location>
</feature>